<evidence type="ECO:0000313" key="2">
    <source>
        <dbReference type="EMBL" id="ACM06882.1"/>
    </source>
</evidence>
<reference evidence="2 3" key="1">
    <citation type="journal article" date="2009" name="PLoS ONE">
        <title>Complete genome sequence of the aerobic CO-oxidizing thermophile Thermomicrobium roseum.</title>
        <authorList>
            <person name="Wu D."/>
            <person name="Raymond J."/>
            <person name="Wu M."/>
            <person name="Chatterji S."/>
            <person name="Ren Q."/>
            <person name="Graham J.E."/>
            <person name="Bryant D.A."/>
            <person name="Robb F."/>
            <person name="Colman A."/>
            <person name="Tallon L.J."/>
            <person name="Badger J.H."/>
            <person name="Madupu R."/>
            <person name="Ward N.L."/>
            <person name="Eisen J.A."/>
        </authorList>
    </citation>
    <scope>NUCLEOTIDE SEQUENCE [LARGE SCALE GENOMIC DNA]</scope>
    <source>
        <strain evidence="3">ATCC 27502 / DSM 5159 / P-2</strain>
        <plasmid evidence="2">unnamed</plasmid>
    </source>
</reference>
<accession>B9L4M0</accession>
<proteinExistence type="predicted"/>
<keyword evidence="1" id="KW-0812">Transmembrane</keyword>
<gene>
    <name evidence="2" type="ordered locus">trd_A0734</name>
</gene>
<evidence type="ECO:0000313" key="3">
    <source>
        <dbReference type="Proteomes" id="UP000000447"/>
    </source>
</evidence>
<name>B9L4M0_THERP</name>
<evidence type="ECO:0000256" key="1">
    <source>
        <dbReference type="SAM" id="Phobius"/>
    </source>
</evidence>
<dbReference type="RefSeq" id="WP_012642869.1">
    <property type="nucleotide sequence ID" value="NC_011961.1"/>
</dbReference>
<dbReference type="EMBL" id="CP001276">
    <property type="protein sequence ID" value="ACM06882.1"/>
    <property type="molecule type" value="Genomic_DNA"/>
</dbReference>
<feature type="transmembrane region" description="Helical" evidence="1">
    <location>
        <begin position="33"/>
        <end position="62"/>
    </location>
</feature>
<geneLocation type="plasmid" evidence="3">
    <name>Tros</name>
</geneLocation>
<feature type="transmembrane region" description="Helical" evidence="1">
    <location>
        <begin position="68"/>
        <end position="88"/>
    </location>
</feature>
<keyword evidence="1" id="KW-0472">Membrane</keyword>
<feature type="transmembrane region" description="Helical" evidence="1">
    <location>
        <begin position="6"/>
        <end position="26"/>
    </location>
</feature>
<keyword evidence="1" id="KW-1133">Transmembrane helix</keyword>
<dbReference type="HOGENOM" id="CLU_2345749_0_0_0"/>
<dbReference type="Proteomes" id="UP000000447">
    <property type="component" value="Plasmid unnamed"/>
</dbReference>
<organism evidence="2 3">
    <name type="scientific">Thermomicrobium roseum (strain ATCC 27502 / DSM 5159 / P-2)</name>
    <dbReference type="NCBI Taxonomy" id="309801"/>
    <lineage>
        <taxon>Bacteria</taxon>
        <taxon>Pseudomonadati</taxon>
        <taxon>Thermomicrobiota</taxon>
        <taxon>Thermomicrobia</taxon>
        <taxon>Thermomicrobiales</taxon>
        <taxon>Thermomicrobiaceae</taxon>
        <taxon>Thermomicrobium</taxon>
    </lineage>
</organism>
<dbReference type="KEGG" id="tro:trd_A0734"/>
<sequence length="97" mass="10435">MRLFRAFAAGTLGIVGGILLFAWLVASFVLDLLAIYLTFGGLGVLLGIVLAPIVFVIAPWYAGLAHGFWWPLIVEYGGLIVLALLFFLTEKLLGAPD</sequence>
<dbReference type="AlphaFoldDB" id="B9L4M0"/>
<keyword evidence="3" id="KW-1185">Reference proteome</keyword>
<keyword evidence="2" id="KW-0614">Plasmid</keyword>
<protein>
    <submittedName>
        <fullName evidence="2">Uncharacterized protein</fullName>
    </submittedName>
</protein>